<comment type="caution">
    <text evidence="2">The sequence shown here is derived from an EMBL/GenBank/DDBJ whole genome shotgun (WGS) entry which is preliminary data.</text>
</comment>
<dbReference type="PANTHER" id="PTHR22442:SF10">
    <property type="entry name" value="N-ACETYLTRANSFERASE, GNAT FAMILY-RELATED"/>
    <property type="match status" value="1"/>
</dbReference>
<dbReference type="OrthoDB" id="8954808at2759"/>
<organism evidence="2 3">
    <name type="scientific">Cotesia congregata</name>
    <name type="common">Parasitoid wasp</name>
    <name type="synonym">Apanteles congregatus</name>
    <dbReference type="NCBI Taxonomy" id="51543"/>
    <lineage>
        <taxon>Eukaryota</taxon>
        <taxon>Metazoa</taxon>
        <taxon>Ecdysozoa</taxon>
        <taxon>Arthropoda</taxon>
        <taxon>Hexapoda</taxon>
        <taxon>Insecta</taxon>
        <taxon>Pterygota</taxon>
        <taxon>Neoptera</taxon>
        <taxon>Endopterygota</taxon>
        <taxon>Hymenoptera</taxon>
        <taxon>Apocrita</taxon>
        <taxon>Ichneumonoidea</taxon>
        <taxon>Braconidae</taxon>
        <taxon>Microgastrinae</taxon>
        <taxon>Cotesia</taxon>
    </lineage>
</organism>
<gene>
    <name evidence="2" type="ORF">HICCMSTLAB_LOCUS9043</name>
</gene>
<dbReference type="PANTHER" id="PTHR22442">
    <property type="match status" value="1"/>
</dbReference>
<dbReference type="InterPro" id="IPR016181">
    <property type="entry name" value="Acyl_CoA_acyltransferase"/>
</dbReference>
<evidence type="ECO:0000313" key="2">
    <source>
        <dbReference type="EMBL" id="CAG5099397.1"/>
    </source>
</evidence>
<keyword evidence="3" id="KW-1185">Reference proteome</keyword>
<dbReference type="InterPro" id="IPR000182">
    <property type="entry name" value="GNAT_dom"/>
</dbReference>
<protein>
    <submittedName>
        <fullName evidence="2">Similar to Fam169b: Protein FAM169B (Mus musculus)</fullName>
    </submittedName>
</protein>
<accession>A0A8J2MMM5</accession>
<evidence type="ECO:0000259" key="1">
    <source>
        <dbReference type="Pfam" id="PF00583"/>
    </source>
</evidence>
<dbReference type="GO" id="GO:0016747">
    <property type="term" value="F:acyltransferase activity, transferring groups other than amino-acyl groups"/>
    <property type="evidence" value="ECO:0007669"/>
    <property type="project" value="InterPro"/>
</dbReference>
<reference evidence="2" key="1">
    <citation type="submission" date="2021-04" db="EMBL/GenBank/DDBJ databases">
        <authorList>
            <person name="Chebbi M.A.C M."/>
        </authorList>
    </citation>
    <scope>NUCLEOTIDE SEQUENCE</scope>
</reference>
<dbReference type="InterPro" id="IPR029625">
    <property type="entry name" value="FAM169"/>
</dbReference>
<dbReference type="AlphaFoldDB" id="A0A8J2MMM5"/>
<dbReference type="Proteomes" id="UP000786811">
    <property type="component" value="Unassembled WGS sequence"/>
</dbReference>
<dbReference type="Gene3D" id="3.40.630.30">
    <property type="match status" value="1"/>
</dbReference>
<feature type="domain" description="N-acetyltransferase" evidence="1">
    <location>
        <begin position="94"/>
        <end position="170"/>
    </location>
</feature>
<dbReference type="Pfam" id="PF00583">
    <property type="entry name" value="Acetyltransf_1"/>
    <property type="match status" value="1"/>
</dbReference>
<dbReference type="EMBL" id="CAJNRD030001122">
    <property type="protein sequence ID" value="CAG5099397.1"/>
    <property type="molecule type" value="Genomic_DNA"/>
</dbReference>
<evidence type="ECO:0000313" key="3">
    <source>
        <dbReference type="Proteomes" id="UP000786811"/>
    </source>
</evidence>
<name>A0A8J2MMM5_COTCN</name>
<proteinExistence type="predicted"/>
<dbReference type="SUPFAM" id="SSF55729">
    <property type="entry name" value="Acyl-CoA N-acyltransferases (Nat)"/>
    <property type="match status" value="1"/>
</dbReference>
<sequence>MFCARCEKFQTTLITQDVDIKLNNINGKIQRIDCKLCKNFIAIINDNKVVNIDEKFNGCTENSWRKVINVQDKIIYYILSQIIYRELDTPCHDKFESIYDHADDNDEIFLKWFDSKPVGFYTIKPKGTEIDRINEYSMTTLDTAYIRSQYRNKGLGSEILYDIIKRYPNEDIGFSIPISYGMLRILNKFLIEHKEYRRSFWEIQDGGNEGSVKLIWFILRNQLHNS</sequence>